<sequence length="433" mass="50390">MILAYREPQVVYKTAEQRLKEIQENKPASWYEKLLKPVVSFFTDVILEFAIDVLSVVIPVAAIPMQIIKIGARFVKNVVVSAIAYGKIVWEDILISTALETALFGFGKGLRYISKLGNIGKKTAKSIQITRQLTRSLNRSLSQNILYASKKLINKTLSNSKTIASSSLKKFLNPRNVNKAIEAGRLVFASIRNPFRLITKTITKSRSLVKRQLKAKVANTMSKYYTKQLEKTVAKQQINKKLANKYIRANRLANKGQLYFNSSWISGVRLYDERYWDQSEFVTFFLYFKREATKSSKNKKGKRPLQFTMLYGELLNFLNAPSKGSYYLENWAWGWQNGKRININENMEFLGNEKILDKLFRISNFYNGEESIEELWQTQQYNKYVKSHRTNKNQYWAYKTYEDGNAKYKFTKDLSKAKSKGAYTRQPKRIRRK</sequence>
<evidence type="ECO:0000313" key="1">
    <source>
        <dbReference type="EMBL" id="WLP85243.1"/>
    </source>
</evidence>
<accession>A0ABY9HA91</accession>
<protein>
    <recommendedName>
        <fullName evidence="3">DUF31 domain-containing protein</fullName>
    </recommendedName>
</protein>
<gene>
    <name evidence="1" type="ORF">Q8852_02885</name>
</gene>
<evidence type="ECO:0008006" key="3">
    <source>
        <dbReference type="Google" id="ProtNLM"/>
    </source>
</evidence>
<dbReference type="RefSeq" id="WP_305937680.1">
    <property type="nucleotide sequence ID" value="NZ_CP132191.1"/>
</dbReference>
<dbReference type="Proteomes" id="UP001237011">
    <property type="component" value="Chromosome"/>
</dbReference>
<organism evidence="1 2">
    <name type="scientific">Mycoplasma seminis</name>
    <dbReference type="NCBI Taxonomy" id="512749"/>
    <lineage>
        <taxon>Bacteria</taxon>
        <taxon>Bacillati</taxon>
        <taxon>Mycoplasmatota</taxon>
        <taxon>Mollicutes</taxon>
        <taxon>Mycoplasmataceae</taxon>
        <taxon>Mycoplasma</taxon>
    </lineage>
</organism>
<evidence type="ECO:0000313" key="2">
    <source>
        <dbReference type="Proteomes" id="UP001237011"/>
    </source>
</evidence>
<proteinExistence type="predicted"/>
<name>A0ABY9HA91_9MOLU</name>
<dbReference type="EMBL" id="CP132191">
    <property type="protein sequence ID" value="WLP85243.1"/>
    <property type="molecule type" value="Genomic_DNA"/>
</dbReference>
<reference evidence="1" key="1">
    <citation type="submission" date="2023-08" db="EMBL/GenBank/DDBJ databases">
        <title>Complete genome sequence of Mycoplasma seminis 2200.</title>
        <authorList>
            <person name="Spergser J."/>
        </authorList>
    </citation>
    <scope>NUCLEOTIDE SEQUENCE [LARGE SCALE GENOMIC DNA]</scope>
    <source>
        <strain evidence="1">2200</strain>
    </source>
</reference>
<keyword evidence="2" id="KW-1185">Reference proteome</keyword>